<organism evidence="3 4">
    <name type="scientific">Neocucurbitaria cava</name>
    <dbReference type="NCBI Taxonomy" id="798079"/>
    <lineage>
        <taxon>Eukaryota</taxon>
        <taxon>Fungi</taxon>
        <taxon>Dikarya</taxon>
        <taxon>Ascomycota</taxon>
        <taxon>Pezizomycotina</taxon>
        <taxon>Dothideomycetes</taxon>
        <taxon>Pleosporomycetidae</taxon>
        <taxon>Pleosporales</taxon>
        <taxon>Pleosporineae</taxon>
        <taxon>Cucurbitariaceae</taxon>
        <taxon>Neocucurbitaria</taxon>
    </lineage>
</organism>
<comment type="caution">
    <text evidence="3">The sequence shown here is derived from an EMBL/GenBank/DDBJ whole genome shotgun (WGS) entry which is preliminary data.</text>
</comment>
<evidence type="ECO:0000313" key="4">
    <source>
        <dbReference type="Proteomes" id="UP001140560"/>
    </source>
</evidence>
<name>A0A9W9CHH8_9PLEO</name>
<keyword evidence="4" id="KW-1185">Reference proteome</keyword>
<accession>A0A9W9CHH8</accession>
<evidence type="ECO:0000256" key="2">
    <source>
        <dbReference type="SAM" id="MobiDB-lite"/>
    </source>
</evidence>
<feature type="coiled-coil region" evidence="1">
    <location>
        <begin position="282"/>
        <end position="369"/>
    </location>
</feature>
<feature type="compositionally biased region" description="Polar residues" evidence="2">
    <location>
        <begin position="13"/>
        <end position="24"/>
    </location>
</feature>
<sequence length="459" mass="51769">MRAKKPYAPASLSPKTNSLQSASSTPIRRLLLSPLATPFQAPESIEVWSRKQQLASTPDSTQLVAEDHTQDLLILDAEHIDQDTVGDEFHAKIKLQAPSPPIQSSPLISEPRRPAHIGRLRPSSPVESFHSAVSAHQPAPESVVRLTKHVWDSMGTDLQMLTAQKRALEAKLARLEHENELLRSEEKERNLEVQIGKLRYQNEINRDQKASMGRSLNLQEVEIKNLQLLTDDLAKKLSEAESDLNKYKGATTNLEDHMKHTVLERDDVLIAQTSTEEFRAQIQDLAATLAEKERIVTDLRQKHLEEQMKVTDLEDEIEALRSKGNQDDIGGLEKLREKATQYDLLRKQVKGTEQQLQLSQERLARVANEGDMLRGAAHLVAPNPNSKLPKHAIACFECYSLNLPCDSKSRCQSCTDRNSKCVRWRCSLKQKLGECPLAPCKFPHDGNGWLILQTARPEW</sequence>
<feature type="region of interest" description="Disordered" evidence="2">
    <location>
        <begin position="1"/>
        <end position="24"/>
    </location>
</feature>
<dbReference type="AlphaFoldDB" id="A0A9W9CHH8"/>
<dbReference type="Proteomes" id="UP001140560">
    <property type="component" value="Unassembled WGS sequence"/>
</dbReference>
<evidence type="ECO:0000313" key="3">
    <source>
        <dbReference type="EMBL" id="KAJ4363932.1"/>
    </source>
</evidence>
<proteinExistence type="predicted"/>
<dbReference type="OrthoDB" id="3777260at2759"/>
<gene>
    <name evidence="3" type="ORF">N0V83_009385</name>
</gene>
<feature type="coiled-coil region" evidence="1">
    <location>
        <begin position="223"/>
        <end position="250"/>
    </location>
</feature>
<feature type="coiled-coil region" evidence="1">
    <location>
        <begin position="158"/>
        <end position="194"/>
    </location>
</feature>
<keyword evidence="1" id="KW-0175">Coiled coil</keyword>
<protein>
    <submittedName>
        <fullName evidence="3">Uncharacterized protein</fullName>
    </submittedName>
</protein>
<reference evidence="3" key="1">
    <citation type="submission" date="2022-10" db="EMBL/GenBank/DDBJ databases">
        <title>Tapping the CABI collections for fungal endophytes: first genome assemblies for Collariella, Neodidymelliopsis, Ascochyta clinopodiicola, Didymella pomorum, Didymosphaeria variabile, Neocosmospora piperis and Neocucurbitaria cava.</title>
        <authorList>
            <person name="Hill R."/>
        </authorList>
    </citation>
    <scope>NUCLEOTIDE SEQUENCE</scope>
    <source>
        <strain evidence="3">IMI 356814</strain>
    </source>
</reference>
<dbReference type="EMBL" id="JAPEUY010000018">
    <property type="protein sequence ID" value="KAJ4363932.1"/>
    <property type="molecule type" value="Genomic_DNA"/>
</dbReference>
<evidence type="ECO:0000256" key="1">
    <source>
        <dbReference type="SAM" id="Coils"/>
    </source>
</evidence>